<evidence type="ECO:0000256" key="12">
    <source>
        <dbReference type="ARBA" id="ARBA00022989"/>
    </source>
</evidence>
<keyword evidence="6 16" id="KW-0812">Transmembrane</keyword>
<comment type="subcellular location">
    <subcellularLocation>
        <location evidence="2">Membrane</location>
        <topology evidence="2">Single-pass membrane protein</topology>
    </subcellularLocation>
</comment>
<keyword evidence="9 15" id="KW-0863">Zinc-finger</keyword>
<dbReference type="CDD" id="cd16461">
    <property type="entry name" value="RING-H2_EL5-like"/>
    <property type="match status" value="1"/>
</dbReference>
<dbReference type="EC" id="2.3.2.27" evidence="4"/>
<evidence type="ECO:0000256" key="13">
    <source>
        <dbReference type="ARBA" id="ARBA00023136"/>
    </source>
</evidence>
<evidence type="ECO:0000256" key="5">
    <source>
        <dbReference type="ARBA" id="ARBA00022679"/>
    </source>
</evidence>
<comment type="caution">
    <text evidence="19">The sequence shown here is derived from an EMBL/GenBank/DDBJ whole genome shotgun (WGS) entry which is preliminary data.</text>
</comment>
<keyword evidence="13 16" id="KW-0472">Membrane</keyword>
<dbReference type="InterPro" id="IPR013083">
    <property type="entry name" value="Znf_RING/FYVE/PHD"/>
</dbReference>
<name>A0AAN9R4E4_CANGL</name>
<evidence type="ECO:0000256" key="15">
    <source>
        <dbReference type="PROSITE-ProRule" id="PRU00175"/>
    </source>
</evidence>
<dbReference type="AlphaFoldDB" id="A0AAN9R4E4"/>
<dbReference type="PANTHER" id="PTHR46279">
    <property type="entry name" value="RING/U-BOX SUPERFAMILY PROTEIN"/>
    <property type="match status" value="1"/>
</dbReference>
<feature type="transmembrane region" description="Helical" evidence="16">
    <location>
        <begin position="265"/>
        <end position="288"/>
    </location>
</feature>
<evidence type="ECO:0000256" key="9">
    <source>
        <dbReference type="ARBA" id="ARBA00022771"/>
    </source>
</evidence>
<comment type="similarity">
    <text evidence="14">Belongs to the RING-type zinc finger family. ATL subfamily.</text>
</comment>
<dbReference type="SMART" id="SM00184">
    <property type="entry name" value="RING"/>
    <property type="match status" value="1"/>
</dbReference>
<comment type="catalytic activity">
    <reaction evidence="1">
        <text>S-ubiquitinyl-[E2 ubiquitin-conjugating enzyme]-L-cysteine + [acceptor protein]-L-lysine = [E2 ubiquitin-conjugating enzyme]-L-cysteine + N(6)-ubiquitinyl-[acceptor protein]-L-lysine.</text>
        <dbReference type="EC" id="2.3.2.27"/>
    </reaction>
</comment>
<dbReference type="InterPro" id="IPR046948">
    <property type="entry name" value="ATL20-22-like"/>
</dbReference>
<evidence type="ECO:0000256" key="17">
    <source>
        <dbReference type="SAM" id="SignalP"/>
    </source>
</evidence>
<evidence type="ECO:0000259" key="18">
    <source>
        <dbReference type="PROSITE" id="PS50089"/>
    </source>
</evidence>
<feature type="chain" id="PRO_5042836223" description="RING-type E3 ubiquitin transferase" evidence="17">
    <location>
        <begin position="31"/>
        <end position="408"/>
    </location>
</feature>
<feature type="signal peptide" evidence="17">
    <location>
        <begin position="1"/>
        <end position="30"/>
    </location>
</feature>
<evidence type="ECO:0000256" key="16">
    <source>
        <dbReference type="SAM" id="Phobius"/>
    </source>
</evidence>
<protein>
    <recommendedName>
        <fullName evidence="4">RING-type E3 ubiquitin transferase</fullName>
        <ecNumber evidence="4">2.3.2.27</ecNumber>
    </recommendedName>
</protein>
<evidence type="ECO:0000256" key="14">
    <source>
        <dbReference type="ARBA" id="ARBA00024209"/>
    </source>
</evidence>
<evidence type="ECO:0000256" key="10">
    <source>
        <dbReference type="ARBA" id="ARBA00022786"/>
    </source>
</evidence>
<evidence type="ECO:0000256" key="1">
    <source>
        <dbReference type="ARBA" id="ARBA00000900"/>
    </source>
</evidence>
<dbReference type="PROSITE" id="PS50089">
    <property type="entry name" value="ZF_RING_2"/>
    <property type="match status" value="1"/>
</dbReference>
<evidence type="ECO:0000256" key="11">
    <source>
        <dbReference type="ARBA" id="ARBA00022833"/>
    </source>
</evidence>
<dbReference type="EMBL" id="JAYMYQ010000001">
    <property type="protein sequence ID" value="KAK7358521.1"/>
    <property type="molecule type" value="Genomic_DNA"/>
</dbReference>
<accession>A0AAN9R4E4</accession>
<keyword evidence="12 16" id="KW-1133">Transmembrane helix</keyword>
<evidence type="ECO:0000256" key="8">
    <source>
        <dbReference type="ARBA" id="ARBA00022729"/>
    </source>
</evidence>
<dbReference type="Gene3D" id="3.30.40.10">
    <property type="entry name" value="Zinc/RING finger domain, C3HC4 (zinc finger)"/>
    <property type="match status" value="1"/>
</dbReference>
<evidence type="ECO:0000313" key="20">
    <source>
        <dbReference type="Proteomes" id="UP001367508"/>
    </source>
</evidence>
<evidence type="ECO:0000256" key="4">
    <source>
        <dbReference type="ARBA" id="ARBA00012483"/>
    </source>
</evidence>
<keyword evidence="11" id="KW-0862">Zinc</keyword>
<keyword evidence="20" id="KW-1185">Reference proteome</keyword>
<comment type="pathway">
    <text evidence="3">Protein modification; protein ubiquitination.</text>
</comment>
<dbReference type="InterPro" id="IPR025287">
    <property type="entry name" value="WAK_GUB"/>
</dbReference>
<dbReference type="GO" id="GO:0008270">
    <property type="term" value="F:zinc ion binding"/>
    <property type="evidence" value="ECO:0007669"/>
    <property type="project" value="UniProtKB-KW"/>
</dbReference>
<dbReference type="Pfam" id="PF13639">
    <property type="entry name" value="zf-RING_2"/>
    <property type="match status" value="1"/>
</dbReference>
<evidence type="ECO:0000313" key="19">
    <source>
        <dbReference type="EMBL" id="KAK7358521.1"/>
    </source>
</evidence>
<evidence type="ECO:0000256" key="2">
    <source>
        <dbReference type="ARBA" id="ARBA00004167"/>
    </source>
</evidence>
<keyword evidence="10" id="KW-0833">Ubl conjugation pathway</keyword>
<reference evidence="19 20" key="1">
    <citation type="submission" date="2024-01" db="EMBL/GenBank/DDBJ databases">
        <title>The genomes of 5 underutilized Papilionoideae crops provide insights into root nodulation and disease resistanc.</title>
        <authorList>
            <person name="Jiang F."/>
        </authorList>
    </citation>
    <scope>NUCLEOTIDE SEQUENCE [LARGE SCALE GENOMIC DNA]</scope>
    <source>
        <strain evidence="19">LVBAO_FW01</strain>
        <tissue evidence="19">Leaves</tissue>
    </source>
</reference>
<dbReference type="Proteomes" id="UP001367508">
    <property type="component" value="Unassembled WGS sequence"/>
</dbReference>
<dbReference type="GO" id="GO:0030247">
    <property type="term" value="F:polysaccharide binding"/>
    <property type="evidence" value="ECO:0007669"/>
    <property type="project" value="InterPro"/>
</dbReference>
<proteinExistence type="inferred from homology"/>
<sequence length="408" mass="45312">MKFCILKMATFPNFIFSSILLLVGHTTTRAEFTCESTFCESGGLPIQFPFWMRVTNQSYRCGYPGFELSCSKSTNNLTQPLLTLPESGDFVVKLISLESQMVWINDPDQCLPKRIMRDHGLNLEGSPFRLSDYYTFLEFQFLNCPSNLTSSDLVQPIGCLNLSSNDSNLSNYSVVAMKSNPPFPTPWTSSCHLISTASVPIAASDTPWLFWSDYYSDIQLQWDIPNCGSCEARGGRCGLLGDPNFDIACYDLPTQGQGLSRRAKYGLSIGLGIPGFLGIVALTCLFCCKTNTGDEIQRRQSSTEFSTLVMPHPPVVVMGLDGAAIERYPKTQLGDSGRLPKPNDTVCSICLCEYQPKEMLRTIPECNHYFHANCIDGWLKMNASCPLCRNLPERSYSFSTSLPLSSTS</sequence>
<dbReference type="GO" id="GO:0016020">
    <property type="term" value="C:membrane"/>
    <property type="evidence" value="ECO:0007669"/>
    <property type="project" value="UniProtKB-SubCell"/>
</dbReference>
<evidence type="ECO:0000256" key="7">
    <source>
        <dbReference type="ARBA" id="ARBA00022723"/>
    </source>
</evidence>
<keyword evidence="5" id="KW-0808">Transferase</keyword>
<evidence type="ECO:0000256" key="6">
    <source>
        <dbReference type="ARBA" id="ARBA00022692"/>
    </source>
</evidence>
<gene>
    <name evidence="19" type="ORF">VNO77_00453</name>
</gene>
<dbReference type="GO" id="GO:0061630">
    <property type="term" value="F:ubiquitin protein ligase activity"/>
    <property type="evidence" value="ECO:0007669"/>
    <property type="project" value="UniProtKB-EC"/>
</dbReference>
<keyword evidence="8 17" id="KW-0732">Signal</keyword>
<organism evidence="19 20">
    <name type="scientific">Canavalia gladiata</name>
    <name type="common">Sword bean</name>
    <name type="synonym">Dolichos gladiatus</name>
    <dbReference type="NCBI Taxonomy" id="3824"/>
    <lineage>
        <taxon>Eukaryota</taxon>
        <taxon>Viridiplantae</taxon>
        <taxon>Streptophyta</taxon>
        <taxon>Embryophyta</taxon>
        <taxon>Tracheophyta</taxon>
        <taxon>Spermatophyta</taxon>
        <taxon>Magnoliopsida</taxon>
        <taxon>eudicotyledons</taxon>
        <taxon>Gunneridae</taxon>
        <taxon>Pentapetalae</taxon>
        <taxon>rosids</taxon>
        <taxon>fabids</taxon>
        <taxon>Fabales</taxon>
        <taxon>Fabaceae</taxon>
        <taxon>Papilionoideae</taxon>
        <taxon>50 kb inversion clade</taxon>
        <taxon>NPAAA clade</taxon>
        <taxon>indigoferoid/millettioid clade</taxon>
        <taxon>Phaseoleae</taxon>
        <taxon>Canavalia</taxon>
    </lineage>
</organism>
<evidence type="ECO:0000256" key="3">
    <source>
        <dbReference type="ARBA" id="ARBA00004906"/>
    </source>
</evidence>
<dbReference type="SUPFAM" id="SSF57850">
    <property type="entry name" value="RING/U-box"/>
    <property type="match status" value="1"/>
</dbReference>
<keyword evidence="7" id="KW-0479">Metal-binding</keyword>
<dbReference type="InterPro" id="IPR001841">
    <property type="entry name" value="Znf_RING"/>
</dbReference>
<dbReference type="Pfam" id="PF13947">
    <property type="entry name" value="GUB_WAK_bind"/>
    <property type="match status" value="1"/>
</dbReference>
<feature type="domain" description="RING-type" evidence="18">
    <location>
        <begin position="347"/>
        <end position="389"/>
    </location>
</feature>
<dbReference type="PANTHER" id="PTHR46279:SF31">
    <property type="entry name" value="RING-H2 FINGER PROTEIN ATL20-LIKE ISOFORM X1"/>
    <property type="match status" value="1"/>
</dbReference>